<feature type="domain" description="BPL/LPL catalytic" evidence="7">
    <location>
        <begin position="1"/>
        <end position="164"/>
    </location>
</feature>
<evidence type="ECO:0000256" key="5">
    <source>
        <dbReference type="ARBA" id="ARBA00024227"/>
    </source>
</evidence>
<evidence type="ECO:0000256" key="1">
    <source>
        <dbReference type="ARBA" id="ARBA00022598"/>
    </source>
</evidence>
<dbReference type="Pfam" id="PF02237">
    <property type="entry name" value="BPL_C"/>
    <property type="match status" value="1"/>
</dbReference>
<dbReference type="GO" id="GO:0005737">
    <property type="term" value="C:cytoplasm"/>
    <property type="evidence" value="ECO:0007669"/>
    <property type="project" value="TreeGrafter"/>
</dbReference>
<dbReference type="EC" id="6.3.4.15" evidence="5"/>
<evidence type="ECO:0000256" key="4">
    <source>
        <dbReference type="ARBA" id="ARBA00023267"/>
    </source>
</evidence>
<evidence type="ECO:0000256" key="6">
    <source>
        <dbReference type="ARBA" id="ARBA00047846"/>
    </source>
</evidence>
<dbReference type="NCBIfam" id="TIGR00121">
    <property type="entry name" value="birA_ligase"/>
    <property type="match status" value="1"/>
</dbReference>
<dbReference type="KEGG" id="spii:G7077_13440"/>
<dbReference type="Proteomes" id="UP000503222">
    <property type="component" value="Chromosome"/>
</dbReference>
<dbReference type="PROSITE" id="PS51733">
    <property type="entry name" value="BPL_LPL_CATALYTIC"/>
    <property type="match status" value="1"/>
</dbReference>
<dbReference type="InterPro" id="IPR045864">
    <property type="entry name" value="aa-tRNA-synth_II/BPL/LPL"/>
</dbReference>
<keyword evidence="3" id="KW-0067">ATP-binding</keyword>
<dbReference type="PANTHER" id="PTHR12835">
    <property type="entry name" value="BIOTIN PROTEIN LIGASE"/>
    <property type="match status" value="1"/>
</dbReference>
<reference evidence="8 9" key="1">
    <citation type="submission" date="2020-03" db="EMBL/GenBank/DDBJ databases">
        <title>Sphingomonas sp. nov., isolated from fish.</title>
        <authorList>
            <person name="Hyun D.-W."/>
            <person name="Bae J.-W."/>
        </authorList>
    </citation>
    <scope>NUCLEOTIDE SEQUENCE [LARGE SCALE GENOMIC DNA]</scope>
    <source>
        <strain evidence="8 9">HDW15B</strain>
    </source>
</reference>
<dbReference type="Gene3D" id="3.30.930.10">
    <property type="entry name" value="Bira Bifunctional Protein, Domain 2"/>
    <property type="match status" value="1"/>
</dbReference>
<dbReference type="GO" id="GO:0005524">
    <property type="term" value="F:ATP binding"/>
    <property type="evidence" value="ECO:0007669"/>
    <property type="project" value="UniProtKB-KW"/>
</dbReference>
<dbReference type="InterPro" id="IPR003142">
    <property type="entry name" value="BPL_C"/>
</dbReference>
<keyword evidence="2" id="KW-0547">Nucleotide-binding</keyword>
<dbReference type="SUPFAM" id="SSF50037">
    <property type="entry name" value="C-terminal domain of transcriptional repressors"/>
    <property type="match status" value="1"/>
</dbReference>
<dbReference type="InterPro" id="IPR004408">
    <property type="entry name" value="Biotin_CoA_COase_ligase"/>
</dbReference>
<dbReference type="InterPro" id="IPR004143">
    <property type="entry name" value="BPL_LPL_catalytic"/>
</dbReference>
<proteinExistence type="predicted"/>
<evidence type="ECO:0000256" key="2">
    <source>
        <dbReference type="ARBA" id="ARBA00022741"/>
    </source>
</evidence>
<protein>
    <recommendedName>
        <fullName evidence="5">biotin--[biotin carboxyl-carrier protein] ligase</fullName>
        <ecNumber evidence="5">6.3.4.15</ecNumber>
    </recommendedName>
</protein>
<dbReference type="AlphaFoldDB" id="A0A6G7YTQ0"/>
<dbReference type="EMBL" id="CP049869">
    <property type="protein sequence ID" value="QIK80118.1"/>
    <property type="molecule type" value="Genomic_DNA"/>
</dbReference>
<dbReference type="Gene3D" id="2.30.30.100">
    <property type="match status" value="1"/>
</dbReference>
<dbReference type="PANTHER" id="PTHR12835:SF5">
    <property type="entry name" value="BIOTIN--PROTEIN LIGASE"/>
    <property type="match status" value="1"/>
</dbReference>
<dbReference type="InterPro" id="IPR008988">
    <property type="entry name" value="Transcriptional_repressor_C"/>
</dbReference>
<evidence type="ECO:0000256" key="3">
    <source>
        <dbReference type="ARBA" id="ARBA00022840"/>
    </source>
</evidence>
<accession>A0A6G7YTQ0</accession>
<keyword evidence="1 8" id="KW-0436">Ligase</keyword>
<evidence type="ECO:0000313" key="8">
    <source>
        <dbReference type="EMBL" id="QIK80118.1"/>
    </source>
</evidence>
<dbReference type="Pfam" id="PF03099">
    <property type="entry name" value="BPL_LplA_LipB"/>
    <property type="match status" value="1"/>
</dbReference>
<dbReference type="SUPFAM" id="SSF55681">
    <property type="entry name" value="Class II aaRS and biotin synthetases"/>
    <property type="match status" value="1"/>
</dbReference>
<dbReference type="CDD" id="cd16442">
    <property type="entry name" value="BPL"/>
    <property type="match status" value="1"/>
</dbReference>
<evidence type="ECO:0000259" key="7">
    <source>
        <dbReference type="PROSITE" id="PS51733"/>
    </source>
</evidence>
<keyword evidence="9" id="KW-1185">Reference proteome</keyword>
<comment type="catalytic activity">
    <reaction evidence="6">
        <text>biotin + L-lysyl-[protein] + ATP = N(6)-biotinyl-L-lysyl-[protein] + AMP + diphosphate + H(+)</text>
        <dbReference type="Rhea" id="RHEA:11756"/>
        <dbReference type="Rhea" id="RHEA-COMP:9752"/>
        <dbReference type="Rhea" id="RHEA-COMP:10505"/>
        <dbReference type="ChEBI" id="CHEBI:15378"/>
        <dbReference type="ChEBI" id="CHEBI:29969"/>
        <dbReference type="ChEBI" id="CHEBI:30616"/>
        <dbReference type="ChEBI" id="CHEBI:33019"/>
        <dbReference type="ChEBI" id="CHEBI:57586"/>
        <dbReference type="ChEBI" id="CHEBI:83144"/>
        <dbReference type="ChEBI" id="CHEBI:456215"/>
        <dbReference type="EC" id="6.3.4.15"/>
    </reaction>
</comment>
<dbReference type="GO" id="GO:0004077">
    <property type="term" value="F:biotin--[biotin carboxyl-carrier protein] ligase activity"/>
    <property type="evidence" value="ECO:0007669"/>
    <property type="project" value="UniProtKB-EC"/>
</dbReference>
<organism evidence="8 9">
    <name type="scientific">Sphingomonas piscis</name>
    <dbReference type="NCBI Taxonomy" id="2714943"/>
    <lineage>
        <taxon>Bacteria</taxon>
        <taxon>Pseudomonadati</taxon>
        <taxon>Pseudomonadota</taxon>
        <taxon>Alphaproteobacteria</taxon>
        <taxon>Sphingomonadales</taxon>
        <taxon>Sphingomonadaceae</taxon>
        <taxon>Sphingomonas</taxon>
    </lineage>
</organism>
<gene>
    <name evidence="8" type="ORF">G7077_13440</name>
</gene>
<sequence length="228" mass="23772">MRIVERTGSTNADLLADVGAVEGDWLIALAQDSGKGRQGRPWQSLEGNFFGSTLVTIRAGDPAPQSLSLAAGLAVIRAVEAVAPATGLILKWPNDLLMGQGKLAGILLERSGDRLVAGFGVNLAVAPDLPDREAATLASVALVSPQSFAPVLAGAFARALEMWRTDSVRLTTAWMESAHAIGTSLRFHDDSGAVTEGKFAGLEADGALRLELADGSERTVRAGDISLE</sequence>
<name>A0A6G7YTQ0_9SPHN</name>
<evidence type="ECO:0000313" key="9">
    <source>
        <dbReference type="Proteomes" id="UP000503222"/>
    </source>
</evidence>
<keyword evidence="4" id="KW-0092">Biotin</keyword>